<proteinExistence type="predicted"/>
<organism evidence="2 4">
    <name type="scientific">Medicago truncatula</name>
    <name type="common">Barrel medic</name>
    <name type="synonym">Medicago tribuloides</name>
    <dbReference type="NCBI Taxonomy" id="3880"/>
    <lineage>
        <taxon>Eukaryota</taxon>
        <taxon>Viridiplantae</taxon>
        <taxon>Streptophyta</taxon>
        <taxon>Embryophyta</taxon>
        <taxon>Tracheophyta</taxon>
        <taxon>Spermatophyta</taxon>
        <taxon>Magnoliopsida</taxon>
        <taxon>eudicotyledons</taxon>
        <taxon>Gunneridae</taxon>
        <taxon>Pentapetalae</taxon>
        <taxon>rosids</taxon>
        <taxon>fabids</taxon>
        <taxon>Fabales</taxon>
        <taxon>Fabaceae</taxon>
        <taxon>Papilionoideae</taxon>
        <taxon>50 kb inversion clade</taxon>
        <taxon>NPAAA clade</taxon>
        <taxon>Hologalegina</taxon>
        <taxon>IRL clade</taxon>
        <taxon>Trifolieae</taxon>
        <taxon>Medicago</taxon>
    </lineage>
</organism>
<dbReference type="EnsemblPlants" id="AES95288">
    <property type="protein sequence ID" value="AES95288"/>
    <property type="gene ID" value="MTR_5g023880"/>
</dbReference>
<feature type="compositionally biased region" description="Polar residues" evidence="1">
    <location>
        <begin position="31"/>
        <end position="41"/>
    </location>
</feature>
<feature type="region of interest" description="Disordered" evidence="1">
    <location>
        <begin position="128"/>
        <end position="172"/>
    </location>
</feature>
<evidence type="ECO:0000313" key="2">
    <source>
        <dbReference type="EMBL" id="AES95288.1"/>
    </source>
</evidence>
<feature type="compositionally biased region" description="Polar residues" evidence="1">
    <location>
        <begin position="1"/>
        <end position="18"/>
    </location>
</feature>
<dbReference type="Proteomes" id="UP000002051">
    <property type="component" value="Chromosome 5"/>
</dbReference>
<sequence>MQNPNPSKNSTPTTNKSPQDPPSDDEFPKETNPTTLQSSLSMEEEDVLKTALEVLVEFRARANGKLAADWEGGSDGPAMKRRKSNICEVTDVSPHCHRCKHVFPTWGAVMKHLQEHYFCCHPNGVSAFPSTSKPNPPQPDQYEEDSSDAASESDEGKGLGFDLNELPPNEEE</sequence>
<dbReference type="EMBL" id="CM001221">
    <property type="protein sequence ID" value="AES95288.1"/>
    <property type="molecule type" value="Genomic_DNA"/>
</dbReference>
<evidence type="ECO:0000313" key="4">
    <source>
        <dbReference type="Proteomes" id="UP000002051"/>
    </source>
</evidence>
<reference evidence="2 4" key="2">
    <citation type="journal article" date="2014" name="BMC Genomics">
        <title>An improved genome release (version Mt4.0) for the model legume Medicago truncatula.</title>
        <authorList>
            <person name="Tang H."/>
            <person name="Krishnakumar V."/>
            <person name="Bidwell S."/>
            <person name="Rosen B."/>
            <person name="Chan A."/>
            <person name="Zhou S."/>
            <person name="Gentzbittel L."/>
            <person name="Childs K.L."/>
            <person name="Yandell M."/>
            <person name="Gundlach H."/>
            <person name="Mayer K.F."/>
            <person name="Schwartz D.C."/>
            <person name="Town C.D."/>
        </authorList>
    </citation>
    <scope>GENOME REANNOTATION</scope>
    <source>
        <strain evidence="3 4">cv. Jemalong A17</strain>
    </source>
</reference>
<accession>G7K021</accession>
<evidence type="ECO:0000313" key="3">
    <source>
        <dbReference type="EnsemblPlants" id="AES95288"/>
    </source>
</evidence>
<name>G7K021_MEDTR</name>
<reference evidence="2 4" key="1">
    <citation type="journal article" date="2011" name="Nature">
        <title>The Medicago genome provides insight into the evolution of rhizobial symbioses.</title>
        <authorList>
            <person name="Young N.D."/>
            <person name="Debelle F."/>
            <person name="Oldroyd G.E."/>
            <person name="Geurts R."/>
            <person name="Cannon S.B."/>
            <person name="Udvardi M.K."/>
            <person name="Benedito V.A."/>
            <person name="Mayer K.F."/>
            <person name="Gouzy J."/>
            <person name="Schoof H."/>
            <person name="Van de Peer Y."/>
            <person name="Proost S."/>
            <person name="Cook D.R."/>
            <person name="Meyers B.C."/>
            <person name="Spannagl M."/>
            <person name="Cheung F."/>
            <person name="De Mita S."/>
            <person name="Krishnakumar V."/>
            <person name="Gundlach H."/>
            <person name="Zhou S."/>
            <person name="Mudge J."/>
            <person name="Bharti A.K."/>
            <person name="Murray J.D."/>
            <person name="Naoumkina M.A."/>
            <person name="Rosen B."/>
            <person name="Silverstein K.A."/>
            <person name="Tang H."/>
            <person name="Rombauts S."/>
            <person name="Zhao P.X."/>
            <person name="Zhou P."/>
            <person name="Barbe V."/>
            <person name="Bardou P."/>
            <person name="Bechner M."/>
            <person name="Bellec A."/>
            <person name="Berger A."/>
            <person name="Berges H."/>
            <person name="Bidwell S."/>
            <person name="Bisseling T."/>
            <person name="Choisne N."/>
            <person name="Couloux A."/>
            <person name="Denny R."/>
            <person name="Deshpande S."/>
            <person name="Dai X."/>
            <person name="Doyle J.J."/>
            <person name="Dudez A.M."/>
            <person name="Farmer A.D."/>
            <person name="Fouteau S."/>
            <person name="Franken C."/>
            <person name="Gibelin C."/>
            <person name="Gish J."/>
            <person name="Goldstein S."/>
            <person name="Gonzalez A.J."/>
            <person name="Green P.J."/>
            <person name="Hallab A."/>
            <person name="Hartog M."/>
            <person name="Hua A."/>
            <person name="Humphray S.J."/>
            <person name="Jeong D.H."/>
            <person name="Jing Y."/>
            <person name="Jocker A."/>
            <person name="Kenton S.M."/>
            <person name="Kim D.J."/>
            <person name="Klee K."/>
            <person name="Lai H."/>
            <person name="Lang C."/>
            <person name="Lin S."/>
            <person name="Macmil S.L."/>
            <person name="Magdelenat G."/>
            <person name="Matthews L."/>
            <person name="McCorrison J."/>
            <person name="Monaghan E.L."/>
            <person name="Mun J.H."/>
            <person name="Najar F.Z."/>
            <person name="Nicholson C."/>
            <person name="Noirot C."/>
            <person name="O'Bleness M."/>
            <person name="Paule C.R."/>
            <person name="Poulain J."/>
            <person name="Prion F."/>
            <person name="Qin B."/>
            <person name="Qu C."/>
            <person name="Retzel E.F."/>
            <person name="Riddle C."/>
            <person name="Sallet E."/>
            <person name="Samain S."/>
            <person name="Samson N."/>
            <person name="Sanders I."/>
            <person name="Saurat O."/>
            <person name="Scarpelli C."/>
            <person name="Schiex T."/>
            <person name="Segurens B."/>
            <person name="Severin A.J."/>
            <person name="Sherrier D.J."/>
            <person name="Shi R."/>
            <person name="Sims S."/>
            <person name="Singer S.R."/>
            <person name="Sinharoy S."/>
            <person name="Sterck L."/>
            <person name="Viollet A."/>
            <person name="Wang B.B."/>
            <person name="Wang K."/>
            <person name="Wang M."/>
            <person name="Wang X."/>
            <person name="Warfsmann J."/>
            <person name="Weissenbach J."/>
            <person name="White D.D."/>
            <person name="White J.D."/>
            <person name="Wiley G.B."/>
            <person name="Wincker P."/>
            <person name="Xing Y."/>
            <person name="Yang L."/>
            <person name="Yao Z."/>
            <person name="Ying F."/>
            <person name="Zhai J."/>
            <person name="Zhou L."/>
            <person name="Zuber A."/>
            <person name="Denarie J."/>
            <person name="Dixon R.A."/>
            <person name="May G.D."/>
            <person name="Schwartz D.C."/>
            <person name="Rogers J."/>
            <person name="Quetier F."/>
            <person name="Town C.D."/>
            <person name="Roe B.A."/>
        </authorList>
    </citation>
    <scope>NUCLEOTIDE SEQUENCE [LARGE SCALE GENOMIC DNA]</scope>
    <source>
        <strain evidence="2">A17</strain>
        <strain evidence="3 4">cv. Jemalong A17</strain>
    </source>
</reference>
<protein>
    <submittedName>
        <fullName evidence="2 3">Uncharacterized protein</fullName>
    </submittedName>
</protein>
<dbReference type="PaxDb" id="3880-AES95288"/>
<reference evidence="3" key="3">
    <citation type="submission" date="2015-04" db="UniProtKB">
        <authorList>
            <consortium name="EnsemblPlants"/>
        </authorList>
    </citation>
    <scope>IDENTIFICATION</scope>
    <source>
        <strain evidence="3">cv. Jemalong A17</strain>
    </source>
</reference>
<feature type="region of interest" description="Disordered" evidence="1">
    <location>
        <begin position="1"/>
        <end position="44"/>
    </location>
</feature>
<feature type="compositionally biased region" description="Acidic residues" evidence="1">
    <location>
        <begin position="141"/>
        <end position="153"/>
    </location>
</feature>
<dbReference type="HOGENOM" id="CLU_132881_0_0_1"/>
<gene>
    <name evidence="2" type="ordered locus">MTR_5g023880</name>
</gene>
<evidence type="ECO:0000256" key="1">
    <source>
        <dbReference type="SAM" id="MobiDB-lite"/>
    </source>
</evidence>
<keyword evidence="4" id="KW-1185">Reference proteome</keyword>
<dbReference type="AlphaFoldDB" id="G7K021"/>